<dbReference type="Proteomes" id="UP000620133">
    <property type="component" value="Chromosome"/>
</dbReference>
<proteinExistence type="predicted"/>
<dbReference type="InterPro" id="IPR047650">
    <property type="entry name" value="Transpos_IS110"/>
</dbReference>
<keyword evidence="4" id="KW-1185">Reference proteome</keyword>
<dbReference type="GO" id="GO:0006313">
    <property type="term" value="P:DNA transposition"/>
    <property type="evidence" value="ECO:0007669"/>
    <property type="project" value="InterPro"/>
</dbReference>
<feature type="domain" description="Transposase IS116/IS110/IS902 C-terminal" evidence="2">
    <location>
        <begin position="285"/>
        <end position="371"/>
    </location>
</feature>
<reference evidence="3" key="1">
    <citation type="submission" date="2021-01" db="EMBL/GenBank/DDBJ databases">
        <title>Draft genome sequence of Acholeplasmataceae bacterium strain Mahy22.</title>
        <authorList>
            <person name="Watanabe M."/>
            <person name="Kojima H."/>
            <person name="Fukui M."/>
        </authorList>
    </citation>
    <scope>NUCLEOTIDE SEQUENCE</scope>
    <source>
        <strain evidence="3">Mahy22</strain>
    </source>
</reference>
<gene>
    <name evidence="3" type="ORF">MPAN_004660</name>
</gene>
<dbReference type="RefSeq" id="WP_176238420.1">
    <property type="nucleotide sequence ID" value="NZ_AP024412.1"/>
</dbReference>
<dbReference type="GO" id="GO:0003677">
    <property type="term" value="F:DNA binding"/>
    <property type="evidence" value="ECO:0007669"/>
    <property type="project" value="InterPro"/>
</dbReference>
<dbReference type="NCBIfam" id="NF033542">
    <property type="entry name" value="transpos_IS110"/>
    <property type="match status" value="1"/>
</dbReference>
<evidence type="ECO:0000259" key="1">
    <source>
        <dbReference type="Pfam" id="PF01548"/>
    </source>
</evidence>
<organism evidence="3 4">
    <name type="scientific">Mariniplasma anaerobium</name>
    <dbReference type="NCBI Taxonomy" id="2735436"/>
    <lineage>
        <taxon>Bacteria</taxon>
        <taxon>Bacillati</taxon>
        <taxon>Mycoplasmatota</taxon>
        <taxon>Mollicutes</taxon>
        <taxon>Acholeplasmatales</taxon>
        <taxon>Acholeplasmataceae</taxon>
        <taxon>Mariniplasma</taxon>
    </lineage>
</organism>
<dbReference type="AlphaFoldDB" id="A0A7U9XUZ0"/>
<dbReference type="InterPro" id="IPR002525">
    <property type="entry name" value="Transp_IS110-like_N"/>
</dbReference>
<dbReference type="PANTHER" id="PTHR33055:SF13">
    <property type="entry name" value="TRANSPOSASE"/>
    <property type="match status" value="1"/>
</dbReference>
<dbReference type="PANTHER" id="PTHR33055">
    <property type="entry name" value="TRANSPOSASE FOR INSERTION SEQUENCE ELEMENT IS1111A"/>
    <property type="match status" value="1"/>
</dbReference>
<sequence>MNHTLFIGIDVAKLSNHVYALNLNRDRLLSVNIPNTQDGANLIETHILKLLDKYHLSKVIVILESTGVYSGHVATYLSASKFLSVFEIRVYLINPKISKNYRKSFADMDKTDPKDAYILADIARVGRCDELTPFKGAQRLALERLTRHRLHIAEKLSNEKVYALNNVFLKFSNFETIFSNNFGSTAVDLLLEYKTIDDIIDSSLEDLADFVAKSSKNRFDNSLDIAAKIQKAARDSYRLDKVSYDPINTALASSINVIKCYEHEMKDIDKAILRQVAGFNHNHYQILTSIPGIGKVYAAGILAEIADMSQFDSNDALAKFAGITWRKNQSGKFTADETYMTKTGNKYLRYFLIQAANMARIHMPEYRDFYQKKYDEVTTHQHKRALALTARKLIRLIYGLLSTNRLYK</sequence>
<evidence type="ECO:0000259" key="2">
    <source>
        <dbReference type="Pfam" id="PF02371"/>
    </source>
</evidence>
<protein>
    <submittedName>
        <fullName evidence="3">IS110 family transposase ISDha12</fullName>
    </submittedName>
</protein>
<dbReference type="GO" id="GO:0004803">
    <property type="term" value="F:transposase activity"/>
    <property type="evidence" value="ECO:0007669"/>
    <property type="project" value="InterPro"/>
</dbReference>
<dbReference type="Pfam" id="PF02371">
    <property type="entry name" value="Transposase_20"/>
    <property type="match status" value="1"/>
</dbReference>
<evidence type="ECO:0000313" key="3">
    <source>
        <dbReference type="EMBL" id="BCR35573.1"/>
    </source>
</evidence>
<dbReference type="EMBL" id="AP024412">
    <property type="protein sequence ID" value="BCR35573.1"/>
    <property type="molecule type" value="Genomic_DNA"/>
</dbReference>
<dbReference type="KEGG" id="manr:MPAN_004660"/>
<accession>A0A7U9XUZ0</accession>
<dbReference type="Pfam" id="PF01548">
    <property type="entry name" value="DEDD_Tnp_IS110"/>
    <property type="match status" value="1"/>
</dbReference>
<evidence type="ECO:0000313" key="4">
    <source>
        <dbReference type="Proteomes" id="UP000620133"/>
    </source>
</evidence>
<name>A0A7U9XUZ0_9MOLU</name>
<feature type="domain" description="Transposase IS110-like N-terminal" evidence="1">
    <location>
        <begin position="7"/>
        <end position="160"/>
    </location>
</feature>
<dbReference type="InterPro" id="IPR003346">
    <property type="entry name" value="Transposase_20"/>
</dbReference>